<reference evidence="5" key="1">
    <citation type="submission" date="2016-06" db="EMBL/GenBank/DDBJ databases">
        <title>Complete genome sequence of Actinoalloteichus fjordicus DSM 46855 (=ADI127-17), type strain of the new species Actinoalloteichus fjordicus.</title>
        <authorList>
            <person name="Ruckert C."/>
            <person name="Nouioui I."/>
            <person name="Willmese J."/>
            <person name="van Wezel G."/>
            <person name="Klenk H.-P."/>
            <person name="Kalinowski J."/>
            <person name="Zotchev S.B."/>
        </authorList>
    </citation>
    <scope>NUCLEOTIDE SEQUENCE [LARGE SCALE GENOMIC DNA]</scope>
    <source>
        <strain evidence="5">ADI127-7</strain>
    </source>
</reference>
<evidence type="ECO:0000256" key="2">
    <source>
        <dbReference type="SAM" id="MobiDB-lite"/>
    </source>
</evidence>
<dbReference type="EMBL" id="CP016076">
    <property type="protein sequence ID" value="APU17803.1"/>
    <property type="molecule type" value="Genomic_DNA"/>
</dbReference>
<feature type="domain" description="Superoxide dismutase copper/zinc binding" evidence="3">
    <location>
        <begin position="20"/>
        <end position="131"/>
    </location>
</feature>
<dbReference type="InterPro" id="IPR001424">
    <property type="entry name" value="SOD_Cu_Zn_dom"/>
</dbReference>
<comment type="similarity">
    <text evidence="1">Belongs to the Cu-Zn superoxide dismutase family.</text>
</comment>
<protein>
    <submittedName>
        <fullName evidence="4">Copper/zinc superoxide dismutase (SODC)</fullName>
        <ecNumber evidence="4">1.15.1.1</ecNumber>
    </submittedName>
</protein>
<dbReference type="Pfam" id="PF00080">
    <property type="entry name" value="Sod_Cu"/>
    <property type="match status" value="1"/>
</dbReference>
<dbReference type="GO" id="GO:0046872">
    <property type="term" value="F:metal ion binding"/>
    <property type="evidence" value="ECO:0007669"/>
    <property type="project" value="InterPro"/>
</dbReference>
<name>A0AAC9LHC9_9PSEU</name>
<dbReference type="SUPFAM" id="SSF49329">
    <property type="entry name" value="Cu,Zn superoxide dismutase-like"/>
    <property type="match status" value="1"/>
</dbReference>
<evidence type="ECO:0000259" key="3">
    <source>
        <dbReference type="Pfam" id="PF00080"/>
    </source>
</evidence>
<sequence length="135" mass="14235">MVPTGSKVAVTAWGLWDGRTNIVLGVTGLTPGHAYGAHLHQEPCGDEPEDAGPHYQNEVDPVQPSVDPAYANPENEVWLDFTPDADGEAVAMTSVGWRPTGSERRSVVIHAHHTATGEGEAGTAGERLACVTVRA</sequence>
<organism evidence="4 5">
    <name type="scientific">Actinoalloteichus fjordicus</name>
    <dbReference type="NCBI Taxonomy" id="1612552"/>
    <lineage>
        <taxon>Bacteria</taxon>
        <taxon>Bacillati</taxon>
        <taxon>Actinomycetota</taxon>
        <taxon>Actinomycetes</taxon>
        <taxon>Pseudonocardiales</taxon>
        <taxon>Pseudonocardiaceae</taxon>
        <taxon>Actinoalloteichus</taxon>
    </lineage>
</organism>
<dbReference type="EC" id="1.15.1.1" evidence="4"/>
<dbReference type="KEGG" id="acad:UA74_29055"/>
<dbReference type="GO" id="GO:0004784">
    <property type="term" value="F:superoxide dismutase activity"/>
    <property type="evidence" value="ECO:0007669"/>
    <property type="project" value="UniProtKB-EC"/>
</dbReference>
<evidence type="ECO:0000313" key="5">
    <source>
        <dbReference type="Proteomes" id="UP000185511"/>
    </source>
</evidence>
<dbReference type="Proteomes" id="UP000185511">
    <property type="component" value="Chromosome"/>
</dbReference>
<keyword evidence="4" id="KW-0560">Oxidoreductase</keyword>
<feature type="region of interest" description="Disordered" evidence="2">
    <location>
        <begin position="38"/>
        <end position="70"/>
    </location>
</feature>
<dbReference type="Gene3D" id="2.60.40.200">
    <property type="entry name" value="Superoxide dismutase, copper/zinc binding domain"/>
    <property type="match status" value="1"/>
</dbReference>
<dbReference type="InterPro" id="IPR036423">
    <property type="entry name" value="SOD-like_Cu/Zn_dom_sf"/>
</dbReference>
<accession>A0AAC9LHC9</accession>
<dbReference type="AlphaFoldDB" id="A0AAC9LHC9"/>
<keyword evidence="5" id="KW-1185">Reference proteome</keyword>
<evidence type="ECO:0000313" key="4">
    <source>
        <dbReference type="EMBL" id="APU17803.1"/>
    </source>
</evidence>
<proteinExistence type="inferred from homology"/>
<gene>
    <name evidence="4" type="ORF">UA74_29055</name>
</gene>
<evidence type="ECO:0000256" key="1">
    <source>
        <dbReference type="ARBA" id="ARBA00010457"/>
    </source>
</evidence>